<dbReference type="Proteomes" id="UP001164794">
    <property type="component" value="Chromosome"/>
</dbReference>
<evidence type="ECO:0000259" key="14">
    <source>
        <dbReference type="PROSITE" id="PS51352"/>
    </source>
</evidence>
<evidence type="ECO:0000313" key="17">
    <source>
        <dbReference type="Proteomes" id="UP001164794"/>
    </source>
</evidence>
<dbReference type="GO" id="GO:0045454">
    <property type="term" value="P:cell redox homeostasis"/>
    <property type="evidence" value="ECO:0007669"/>
    <property type="project" value="TreeGrafter"/>
</dbReference>
<protein>
    <recommendedName>
        <fullName evidence="3">thioredoxin-dependent peroxiredoxin</fullName>
        <ecNumber evidence="3">1.11.1.24</ecNumber>
    </recommendedName>
    <alternativeName>
        <fullName evidence="9">Thioredoxin peroxidase</fullName>
    </alternativeName>
    <alternativeName>
        <fullName evidence="11">Thioredoxin-dependent peroxiredoxin Bcp</fullName>
    </alternativeName>
</protein>
<keyword evidence="4" id="KW-0575">Peroxidase</keyword>
<keyword evidence="5" id="KW-0049">Antioxidant</keyword>
<evidence type="ECO:0000256" key="1">
    <source>
        <dbReference type="ARBA" id="ARBA00003330"/>
    </source>
</evidence>
<dbReference type="InterPro" id="IPR024706">
    <property type="entry name" value="Peroxiredoxin_AhpC-typ"/>
</dbReference>
<keyword evidence="8" id="KW-0676">Redox-active center</keyword>
<dbReference type="InterPro" id="IPR013766">
    <property type="entry name" value="Thioredoxin_domain"/>
</dbReference>
<dbReference type="RefSeq" id="WP_269264034.1">
    <property type="nucleotide sequence ID" value="NZ_CP098248.1"/>
</dbReference>
<dbReference type="InterPro" id="IPR000866">
    <property type="entry name" value="AhpC/TSA"/>
</dbReference>
<dbReference type="EC" id="1.11.1.24" evidence="3"/>
<dbReference type="PANTHER" id="PTHR42801:SF4">
    <property type="entry name" value="AHPC_TSA FAMILY PROTEIN"/>
    <property type="match status" value="1"/>
</dbReference>
<organism evidence="15">
    <name type="scientific">Oxalobacter aliiformigenes</name>
    <dbReference type="NCBI Taxonomy" id="2946593"/>
    <lineage>
        <taxon>Bacteria</taxon>
        <taxon>Pseudomonadati</taxon>
        <taxon>Pseudomonadota</taxon>
        <taxon>Betaproteobacteria</taxon>
        <taxon>Burkholderiales</taxon>
        <taxon>Oxalobacteraceae</taxon>
        <taxon>Oxalobacter</taxon>
    </lineage>
</organism>
<keyword evidence="7" id="KW-1015">Disulfide bond</keyword>
<evidence type="ECO:0000256" key="8">
    <source>
        <dbReference type="ARBA" id="ARBA00023284"/>
    </source>
</evidence>
<evidence type="ECO:0000256" key="9">
    <source>
        <dbReference type="ARBA" id="ARBA00032824"/>
    </source>
</evidence>
<dbReference type="EMBL" id="CP098248">
    <property type="protein sequence ID" value="WAV96555.1"/>
    <property type="molecule type" value="Genomic_DNA"/>
</dbReference>
<dbReference type="Gene3D" id="3.40.30.10">
    <property type="entry name" value="Glutaredoxin"/>
    <property type="match status" value="1"/>
</dbReference>
<dbReference type="PIRSF" id="PIRSF000239">
    <property type="entry name" value="AHPC"/>
    <property type="match status" value="1"/>
</dbReference>
<dbReference type="FunFam" id="3.40.30.10:FF:000007">
    <property type="entry name" value="Thioredoxin-dependent thiol peroxidase"/>
    <property type="match status" value="1"/>
</dbReference>
<evidence type="ECO:0000256" key="4">
    <source>
        <dbReference type="ARBA" id="ARBA00022559"/>
    </source>
</evidence>
<keyword evidence="17" id="KW-1185">Reference proteome</keyword>
<evidence type="ECO:0000256" key="10">
    <source>
        <dbReference type="ARBA" id="ARBA00038489"/>
    </source>
</evidence>
<dbReference type="CDD" id="cd03017">
    <property type="entry name" value="PRX_BCP"/>
    <property type="match status" value="1"/>
</dbReference>
<evidence type="ECO:0000256" key="12">
    <source>
        <dbReference type="ARBA" id="ARBA00049091"/>
    </source>
</evidence>
<evidence type="ECO:0000256" key="11">
    <source>
        <dbReference type="ARBA" id="ARBA00042639"/>
    </source>
</evidence>
<evidence type="ECO:0000256" key="13">
    <source>
        <dbReference type="PIRSR" id="PIRSR000239-1"/>
    </source>
</evidence>
<dbReference type="InterPro" id="IPR036249">
    <property type="entry name" value="Thioredoxin-like_sf"/>
</dbReference>
<keyword evidence="6" id="KW-0560">Oxidoreductase</keyword>
<dbReference type="GO" id="GO:0034599">
    <property type="term" value="P:cellular response to oxidative stress"/>
    <property type="evidence" value="ECO:0007669"/>
    <property type="project" value="TreeGrafter"/>
</dbReference>
<dbReference type="PROSITE" id="PS51352">
    <property type="entry name" value="THIOREDOXIN_2"/>
    <property type="match status" value="1"/>
</dbReference>
<evidence type="ECO:0000256" key="2">
    <source>
        <dbReference type="ARBA" id="ARBA00011245"/>
    </source>
</evidence>
<reference evidence="16" key="1">
    <citation type="journal article" date="2022" name="Front. Microbiol.">
        <title>New perspectives on an old grouping: The genomic and phenotypic variability of Oxalobacter formigenes and the implications for calcium oxalate stone prevention.</title>
        <authorList>
            <person name="Chmiel J.A."/>
            <person name="Carr C."/>
            <person name="Stuivenberg G.A."/>
            <person name="Venema R."/>
            <person name="Chanyi R.M."/>
            <person name="Al K.F."/>
            <person name="Giguere D."/>
            <person name="Say H."/>
            <person name="Akouris P.P."/>
            <person name="Dominguez Romero S.A."/>
            <person name="Kwong A."/>
            <person name="Tai V."/>
            <person name="Koval S.F."/>
            <person name="Razvi H."/>
            <person name="Bjazevic J."/>
            <person name="Burton J.P."/>
        </authorList>
    </citation>
    <scope>NUCLEOTIDE SEQUENCE</scope>
    <source>
        <strain evidence="16">HOxNP-1</strain>
    </source>
</reference>
<comment type="subunit">
    <text evidence="2">Monomer.</text>
</comment>
<dbReference type="EMBL" id="CP098251">
    <property type="protein sequence ID" value="WAV90809.1"/>
    <property type="molecule type" value="Genomic_DNA"/>
</dbReference>
<name>A0A9E9LH28_9BURK</name>
<comment type="catalytic activity">
    <reaction evidence="12">
        <text>a hydroperoxide + [thioredoxin]-dithiol = an alcohol + [thioredoxin]-disulfide + H2O</text>
        <dbReference type="Rhea" id="RHEA:62620"/>
        <dbReference type="Rhea" id="RHEA-COMP:10698"/>
        <dbReference type="Rhea" id="RHEA-COMP:10700"/>
        <dbReference type="ChEBI" id="CHEBI:15377"/>
        <dbReference type="ChEBI" id="CHEBI:29950"/>
        <dbReference type="ChEBI" id="CHEBI:30879"/>
        <dbReference type="ChEBI" id="CHEBI:35924"/>
        <dbReference type="ChEBI" id="CHEBI:50058"/>
        <dbReference type="EC" id="1.11.1.24"/>
    </reaction>
</comment>
<dbReference type="InterPro" id="IPR050924">
    <property type="entry name" value="Peroxiredoxin_BCP/PrxQ"/>
</dbReference>
<dbReference type="Pfam" id="PF00578">
    <property type="entry name" value="AhpC-TSA"/>
    <property type="match status" value="1"/>
</dbReference>
<dbReference type="PANTHER" id="PTHR42801">
    <property type="entry name" value="THIOREDOXIN-DEPENDENT PEROXIDE REDUCTASE"/>
    <property type="match status" value="1"/>
</dbReference>
<dbReference type="SUPFAM" id="SSF52833">
    <property type="entry name" value="Thioredoxin-like"/>
    <property type="match status" value="1"/>
</dbReference>
<evidence type="ECO:0000256" key="6">
    <source>
        <dbReference type="ARBA" id="ARBA00023002"/>
    </source>
</evidence>
<evidence type="ECO:0000256" key="5">
    <source>
        <dbReference type="ARBA" id="ARBA00022862"/>
    </source>
</evidence>
<comment type="function">
    <text evidence="1">Thiol-specific peroxidase that catalyzes the reduction of hydrogen peroxide and organic hydroperoxides to water and alcohols, respectively. Plays a role in cell protection against oxidative stress by detoxifying peroxides and as sensor of hydrogen peroxide-mediated signaling events.</text>
</comment>
<feature type="active site" description="Cysteine sulfenic acid (-SOH) intermediate; for peroxidase activity" evidence="13">
    <location>
        <position position="47"/>
    </location>
</feature>
<proteinExistence type="inferred from homology"/>
<reference evidence="15" key="2">
    <citation type="journal article" date="2022" name="Front. Microbiol.">
        <title>New perspectives on an old grouping: The genomic and phenotypic variability of Oxalobacter formigenes and the implications for calcium oxalate stone prevention.</title>
        <authorList>
            <person name="Chmiel J.A."/>
            <person name="Carr C."/>
            <person name="Stuivenberg G.A."/>
            <person name="Venema R."/>
            <person name="Chanyi R.M."/>
            <person name="Al K.F."/>
            <person name="Giguere D."/>
            <person name="Say H."/>
            <person name="Akouris P.P."/>
            <person name="Dominguez Romero S.A."/>
            <person name="Kwong A."/>
            <person name="Tai V."/>
            <person name="Koval S.F."/>
            <person name="Razvi H."/>
            <person name="Bjazevic J."/>
            <person name="Burton J.P."/>
        </authorList>
    </citation>
    <scope>NUCLEOTIDE SEQUENCE</scope>
    <source>
        <strain evidence="15">OxK</strain>
    </source>
</reference>
<dbReference type="Proteomes" id="UP001164819">
    <property type="component" value="Chromosome"/>
</dbReference>
<evidence type="ECO:0000256" key="7">
    <source>
        <dbReference type="ARBA" id="ARBA00023157"/>
    </source>
</evidence>
<evidence type="ECO:0000313" key="16">
    <source>
        <dbReference type="EMBL" id="WAV96555.1"/>
    </source>
</evidence>
<sequence>MSEEKIQLNQIIDDFTAEATIRPFKFSDYKGKNLVIYFYPKDNTPGCTAESIDFRDHYSEFQKAGTEIVGISRDSLRSHENFARKFDLPFTLISDPEEKLCNRFDVMKTKTRYGKVGRGIERSTFLIDRNGQLVKEWRGVKVAGHIEEILEAARQLDQSFS</sequence>
<dbReference type="GO" id="GO:0005737">
    <property type="term" value="C:cytoplasm"/>
    <property type="evidence" value="ECO:0007669"/>
    <property type="project" value="TreeGrafter"/>
</dbReference>
<evidence type="ECO:0000313" key="15">
    <source>
        <dbReference type="EMBL" id="WAV90809.1"/>
    </source>
</evidence>
<dbReference type="GO" id="GO:0008379">
    <property type="term" value="F:thioredoxin peroxidase activity"/>
    <property type="evidence" value="ECO:0007669"/>
    <property type="project" value="TreeGrafter"/>
</dbReference>
<dbReference type="AlphaFoldDB" id="A0A9E9LH28"/>
<evidence type="ECO:0000256" key="3">
    <source>
        <dbReference type="ARBA" id="ARBA00013017"/>
    </source>
</evidence>
<accession>A0A9E9LH28</accession>
<comment type="similarity">
    <text evidence="10">Belongs to the peroxiredoxin family. BCP/PrxQ subfamily.</text>
</comment>
<gene>
    <name evidence="16" type="ORF">NB645_06910</name>
    <name evidence="15" type="ORF">NB646_08185</name>
</gene>
<feature type="domain" description="Thioredoxin" evidence="14">
    <location>
        <begin position="6"/>
        <end position="158"/>
    </location>
</feature>